<keyword evidence="2" id="KW-1133">Transmembrane helix</keyword>
<dbReference type="Proteomes" id="UP001497382">
    <property type="component" value="Unassembled WGS sequence"/>
</dbReference>
<protein>
    <submittedName>
        <fullName evidence="3">Uncharacterized protein</fullName>
    </submittedName>
</protein>
<proteinExistence type="predicted"/>
<feature type="region of interest" description="Disordered" evidence="1">
    <location>
        <begin position="187"/>
        <end position="266"/>
    </location>
</feature>
<keyword evidence="2" id="KW-0812">Transmembrane</keyword>
<reference evidence="3 4" key="1">
    <citation type="submission" date="2024-04" db="EMBL/GenBank/DDBJ databases">
        <authorList>
            <person name="Rising A."/>
            <person name="Reimegard J."/>
            <person name="Sonavane S."/>
            <person name="Akerstrom W."/>
            <person name="Nylinder S."/>
            <person name="Hedman E."/>
            <person name="Kallberg Y."/>
        </authorList>
    </citation>
    <scope>NUCLEOTIDE SEQUENCE [LARGE SCALE GENOMIC DNA]</scope>
</reference>
<feature type="transmembrane region" description="Helical" evidence="2">
    <location>
        <begin position="355"/>
        <end position="375"/>
    </location>
</feature>
<feature type="transmembrane region" description="Helical" evidence="2">
    <location>
        <begin position="395"/>
        <end position="419"/>
    </location>
</feature>
<evidence type="ECO:0000256" key="2">
    <source>
        <dbReference type="SAM" id="Phobius"/>
    </source>
</evidence>
<accession>A0AAV2BHE2</accession>
<feature type="compositionally biased region" description="Basic and acidic residues" evidence="1">
    <location>
        <begin position="239"/>
        <end position="250"/>
    </location>
</feature>
<feature type="compositionally biased region" description="Low complexity" evidence="1">
    <location>
        <begin position="1"/>
        <end position="14"/>
    </location>
</feature>
<feature type="transmembrane region" description="Helical" evidence="2">
    <location>
        <begin position="314"/>
        <end position="335"/>
    </location>
</feature>
<dbReference type="AlphaFoldDB" id="A0AAV2BHE2"/>
<evidence type="ECO:0000313" key="4">
    <source>
        <dbReference type="Proteomes" id="UP001497382"/>
    </source>
</evidence>
<sequence length="425" mass="47639">MSNESSEVDNNSSTEDIELMEFSRRSDDYSDSGPSADFTAFSRESIKLSEADKNKVDDVAVSLLNTSDENHHEFDIERAPLSSLKGISFGDLTKTKRSSSDCQTSILNRKASLLEGLSIRKVDPLNDSSTRRSLSLNSLGGPSTRRILSLDTLKESSRKVSSLNSLEGPSNKKVSFLDSLERSSVRRVSSLNPLEGPSSRRVSSLYSLEGPSSRRVSPLDPLEGPSTRTVWFPDSAEDSSPRIDQSHNLETETNESLSNDPPTEESRSWLSRFSRKIRQSKYYLLFHVVLLALPCSAGYMSSKYQTLCDGCSKLTFLVYILAILGMWIIIIRIAAILSKRYFAARLTGYELNNGLALIISAFFLCLFIEISTIFLCEPVFYPPCEEFCIKVFYNYAYYLNVTLLLVFLLLMLIHIPACFDPVEDE</sequence>
<feature type="region of interest" description="Disordered" evidence="1">
    <location>
        <begin position="1"/>
        <end position="36"/>
    </location>
</feature>
<dbReference type="EMBL" id="CAXIEN010000368">
    <property type="protein sequence ID" value="CAL1295352.1"/>
    <property type="molecule type" value="Genomic_DNA"/>
</dbReference>
<comment type="caution">
    <text evidence="3">The sequence shown here is derived from an EMBL/GenBank/DDBJ whole genome shotgun (WGS) entry which is preliminary data.</text>
</comment>
<gene>
    <name evidence="3" type="ORF">LARSCL_LOCUS19237</name>
</gene>
<feature type="transmembrane region" description="Helical" evidence="2">
    <location>
        <begin position="282"/>
        <end position="302"/>
    </location>
</feature>
<keyword evidence="2" id="KW-0472">Membrane</keyword>
<evidence type="ECO:0000256" key="1">
    <source>
        <dbReference type="SAM" id="MobiDB-lite"/>
    </source>
</evidence>
<name>A0AAV2BHE2_9ARAC</name>
<organism evidence="3 4">
    <name type="scientific">Larinioides sclopetarius</name>
    <dbReference type="NCBI Taxonomy" id="280406"/>
    <lineage>
        <taxon>Eukaryota</taxon>
        <taxon>Metazoa</taxon>
        <taxon>Ecdysozoa</taxon>
        <taxon>Arthropoda</taxon>
        <taxon>Chelicerata</taxon>
        <taxon>Arachnida</taxon>
        <taxon>Araneae</taxon>
        <taxon>Araneomorphae</taxon>
        <taxon>Entelegynae</taxon>
        <taxon>Araneoidea</taxon>
        <taxon>Araneidae</taxon>
        <taxon>Larinioides</taxon>
    </lineage>
</organism>
<evidence type="ECO:0000313" key="3">
    <source>
        <dbReference type="EMBL" id="CAL1295352.1"/>
    </source>
</evidence>
<keyword evidence="4" id="KW-1185">Reference proteome</keyword>